<keyword evidence="2" id="KW-1185">Reference proteome</keyword>
<dbReference type="Proteomes" id="UP001732700">
    <property type="component" value="Chromosome 2D"/>
</dbReference>
<sequence>MAGKEAAVAGGERKRKAAEVASAAAPAPTRKRKMTRLPQEEIDSILAKVMDDDRLPPEFRALKRHSPDLIPSPEEEMDEEVVSFYDLVRELYAVGEKFREFQAWVRSEYTNKAYVEVDDELLARRAEDRASVEEAHGGTQSLRFPKLDDGRLKRTSGPDHLVQKSHSRS</sequence>
<evidence type="ECO:0000313" key="1">
    <source>
        <dbReference type="EnsemblPlants" id="AVESA.00010b.r2.2DG0362430.1.CDS.1"/>
    </source>
</evidence>
<reference evidence="1" key="2">
    <citation type="submission" date="2025-09" db="UniProtKB">
        <authorList>
            <consortium name="EnsemblPlants"/>
        </authorList>
    </citation>
    <scope>IDENTIFICATION</scope>
</reference>
<dbReference type="EnsemblPlants" id="AVESA.00010b.r2.2DG0362430.1">
    <property type="protein sequence ID" value="AVESA.00010b.r2.2DG0362430.1.CDS.1"/>
    <property type="gene ID" value="AVESA.00010b.r2.2DG0362430"/>
</dbReference>
<reference evidence="1" key="1">
    <citation type="submission" date="2021-05" db="EMBL/GenBank/DDBJ databases">
        <authorList>
            <person name="Scholz U."/>
            <person name="Mascher M."/>
            <person name="Fiebig A."/>
        </authorList>
    </citation>
    <scope>NUCLEOTIDE SEQUENCE [LARGE SCALE GENOMIC DNA]</scope>
</reference>
<protein>
    <submittedName>
        <fullName evidence="1">Uncharacterized protein</fullName>
    </submittedName>
</protein>
<name>A0ACD5V166_AVESA</name>
<organism evidence="1 2">
    <name type="scientific">Avena sativa</name>
    <name type="common">Oat</name>
    <dbReference type="NCBI Taxonomy" id="4498"/>
    <lineage>
        <taxon>Eukaryota</taxon>
        <taxon>Viridiplantae</taxon>
        <taxon>Streptophyta</taxon>
        <taxon>Embryophyta</taxon>
        <taxon>Tracheophyta</taxon>
        <taxon>Spermatophyta</taxon>
        <taxon>Magnoliopsida</taxon>
        <taxon>Liliopsida</taxon>
        <taxon>Poales</taxon>
        <taxon>Poaceae</taxon>
        <taxon>BOP clade</taxon>
        <taxon>Pooideae</taxon>
        <taxon>Poodae</taxon>
        <taxon>Poeae</taxon>
        <taxon>Poeae Chloroplast Group 1 (Aveneae type)</taxon>
        <taxon>Aveninae</taxon>
        <taxon>Avena</taxon>
    </lineage>
</organism>
<proteinExistence type="predicted"/>
<evidence type="ECO:0000313" key="2">
    <source>
        <dbReference type="Proteomes" id="UP001732700"/>
    </source>
</evidence>
<accession>A0ACD5V166</accession>